<dbReference type="InParanoid" id="A0A6C2YI33"/>
<accession>A0A6C2YI33</accession>
<evidence type="ECO:0000313" key="1">
    <source>
        <dbReference type="EMBL" id="VIP01190.1"/>
    </source>
</evidence>
<dbReference type="EMBL" id="LR586016">
    <property type="protein sequence ID" value="VIP01190.1"/>
    <property type="molecule type" value="Genomic_DNA"/>
</dbReference>
<dbReference type="AlphaFoldDB" id="A0A6C2YI33"/>
<organism evidence="1">
    <name type="scientific">Tuwongella immobilis</name>
    <dbReference type="NCBI Taxonomy" id="692036"/>
    <lineage>
        <taxon>Bacteria</taxon>
        <taxon>Pseudomonadati</taxon>
        <taxon>Planctomycetota</taxon>
        <taxon>Planctomycetia</taxon>
        <taxon>Gemmatales</taxon>
        <taxon>Gemmataceae</taxon>
        <taxon>Tuwongella</taxon>
    </lineage>
</organism>
<dbReference type="KEGG" id="tim:GMBLW1_27700"/>
<keyword evidence="2" id="KW-1185">Reference proteome</keyword>
<dbReference type="Proteomes" id="UP000464378">
    <property type="component" value="Chromosome"/>
</dbReference>
<proteinExistence type="predicted"/>
<gene>
    <name evidence="1" type="ORF">GMBLW1_27700</name>
</gene>
<dbReference type="RefSeq" id="WP_162656417.1">
    <property type="nucleotide sequence ID" value="NZ_LR593887.1"/>
</dbReference>
<dbReference type="EMBL" id="LR593887">
    <property type="protein sequence ID" value="VTR97806.1"/>
    <property type="molecule type" value="Genomic_DNA"/>
</dbReference>
<name>A0A6C2YI33_9BACT</name>
<reference evidence="1" key="1">
    <citation type="submission" date="2019-04" db="EMBL/GenBank/DDBJ databases">
        <authorList>
            <consortium name="Science for Life Laboratories"/>
        </authorList>
    </citation>
    <scope>NUCLEOTIDE SEQUENCE</scope>
    <source>
        <strain evidence="1">MBLW1</strain>
    </source>
</reference>
<sequence>MPIIPEPVRHDRSFWIRYLAAGIDFRGCDSLTRDLPTIRVTALPDVQITFEFPQQFAFVLTVGASGHRLELHHPSLATAALLGWMDCQQMSDLFRREECEALLRYLDAQPDGGEPWMTRLLLGLYVSPLPEYGDWLPAMLGAAMRESGQFSGEEIARVDSHTRSIERASFDWVQDRTQGWVARGEDVYSLRTRRNRDFPFALLRDLFHAIAAD</sequence>
<evidence type="ECO:0000313" key="2">
    <source>
        <dbReference type="Proteomes" id="UP000464378"/>
    </source>
</evidence>
<protein>
    <submittedName>
        <fullName evidence="1">Uncharacterized protein</fullName>
    </submittedName>
</protein>